<evidence type="ECO:0000313" key="6">
    <source>
        <dbReference type="EMBL" id="OSQ48132.1"/>
    </source>
</evidence>
<dbReference type="PANTHER" id="PTHR30419:SF8">
    <property type="entry name" value="NITROGEN ASSIMILATION TRANSCRIPTIONAL ACTIVATOR-RELATED"/>
    <property type="match status" value="1"/>
</dbReference>
<dbReference type="Gene3D" id="1.10.10.10">
    <property type="entry name" value="Winged helix-like DNA-binding domain superfamily/Winged helix DNA-binding domain"/>
    <property type="match status" value="1"/>
</dbReference>
<comment type="similarity">
    <text evidence="1">Belongs to the LysR transcriptional regulatory family.</text>
</comment>
<evidence type="ECO:0000313" key="7">
    <source>
        <dbReference type="Proteomes" id="UP000193396"/>
    </source>
</evidence>
<organism evidence="6 7">
    <name type="scientific">Thalassospira alkalitolerans</name>
    <dbReference type="NCBI Taxonomy" id="1293890"/>
    <lineage>
        <taxon>Bacteria</taxon>
        <taxon>Pseudomonadati</taxon>
        <taxon>Pseudomonadota</taxon>
        <taxon>Alphaproteobacteria</taxon>
        <taxon>Rhodospirillales</taxon>
        <taxon>Thalassospiraceae</taxon>
        <taxon>Thalassospira</taxon>
    </lineage>
</organism>
<dbReference type="PROSITE" id="PS50931">
    <property type="entry name" value="HTH_LYSR"/>
    <property type="match status" value="1"/>
</dbReference>
<evidence type="ECO:0000256" key="4">
    <source>
        <dbReference type="ARBA" id="ARBA00023163"/>
    </source>
</evidence>
<dbReference type="InterPro" id="IPR005119">
    <property type="entry name" value="LysR_subst-bd"/>
</dbReference>
<evidence type="ECO:0000256" key="3">
    <source>
        <dbReference type="ARBA" id="ARBA00023125"/>
    </source>
</evidence>
<dbReference type="Pfam" id="PF03466">
    <property type="entry name" value="LysR_substrate"/>
    <property type="match status" value="1"/>
</dbReference>
<dbReference type="InterPro" id="IPR036390">
    <property type="entry name" value="WH_DNA-bd_sf"/>
</dbReference>
<evidence type="ECO:0000256" key="1">
    <source>
        <dbReference type="ARBA" id="ARBA00009437"/>
    </source>
</evidence>
<dbReference type="InterPro" id="IPR036388">
    <property type="entry name" value="WH-like_DNA-bd_sf"/>
</dbReference>
<dbReference type="GO" id="GO:0003677">
    <property type="term" value="F:DNA binding"/>
    <property type="evidence" value="ECO:0007669"/>
    <property type="project" value="UniProtKB-KW"/>
</dbReference>
<dbReference type="SUPFAM" id="SSF53850">
    <property type="entry name" value="Periplasmic binding protein-like II"/>
    <property type="match status" value="1"/>
</dbReference>
<keyword evidence="2" id="KW-0805">Transcription regulation</keyword>
<name>A0A1Y2LEJ6_9PROT</name>
<keyword evidence="7" id="KW-1185">Reference proteome</keyword>
<feature type="domain" description="HTH lysR-type" evidence="5">
    <location>
        <begin position="2"/>
        <end position="59"/>
    </location>
</feature>
<reference evidence="6 7" key="1">
    <citation type="submission" date="2014-03" db="EMBL/GenBank/DDBJ databases">
        <title>The draft genome sequence of Thalassospira alkalitolerans JCM 18968.</title>
        <authorList>
            <person name="Lai Q."/>
            <person name="Shao Z."/>
        </authorList>
    </citation>
    <scope>NUCLEOTIDE SEQUENCE [LARGE SCALE GENOMIC DNA]</scope>
    <source>
        <strain evidence="6 7">JCM 18968</strain>
    </source>
</reference>
<evidence type="ECO:0000256" key="2">
    <source>
        <dbReference type="ARBA" id="ARBA00023015"/>
    </source>
</evidence>
<keyword evidence="4" id="KW-0804">Transcription</keyword>
<dbReference type="InterPro" id="IPR050950">
    <property type="entry name" value="HTH-type_LysR_regulators"/>
</dbReference>
<dbReference type="PANTHER" id="PTHR30419">
    <property type="entry name" value="HTH-TYPE TRANSCRIPTIONAL REGULATOR YBHD"/>
    <property type="match status" value="1"/>
</dbReference>
<sequence>MVEIQSLTVFNELMRCGSIRQTADALNVSPTAIARQLDKLEHLFGTALVERNPRGIRLTAAGEVLAERSLHIARELSEVEQIIDDLRGLQRGSVSLYVNGAASSAILAPALAEFSERYPAITIEVTVTSAQAALDAVATGLTDLSVTMFSTADSRIETRFRAPIRHEAILSPDHPLARLDEIPLSELVHYALALPDRTFGVRRAFDARLRDAGIVLGESTFTTSSLELQKELARRGTAVLILPEMTVKREIGSGSLVMRPLAKSSRIETHLEMNRIATGQRSYAVRRMSDFLEGFLRAEFENR</sequence>
<dbReference type="Gene3D" id="3.40.190.290">
    <property type="match status" value="1"/>
</dbReference>
<dbReference type="AlphaFoldDB" id="A0A1Y2LEJ6"/>
<dbReference type="Pfam" id="PF00126">
    <property type="entry name" value="HTH_1"/>
    <property type="match status" value="1"/>
</dbReference>
<dbReference type="Proteomes" id="UP000193396">
    <property type="component" value="Unassembled WGS sequence"/>
</dbReference>
<gene>
    <name evidence="6" type="ORF">TALK_09790</name>
</gene>
<dbReference type="STRING" id="1293890.TALK_09790"/>
<proteinExistence type="inferred from homology"/>
<accession>A0A1Y2LEJ6</accession>
<dbReference type="OrthoDB" id="5297263at2"/>
<dbReference type="InterPro" id="IPR000847">
    <property type="entry name" value="LysR_HTH_N"/>
</dbReference>
<dbReference type="GO" id="GO:0005829">
    <property type="term" value="C:cytosol"/>
    <property type="evidence" value="ECO:0007669"/>
    <property type="project" value="TreeGrafter"/>
</dbReference>
<keyword evidence="3" id="KW-0238">DNA-binding</keyword>
<comment type="caution">
    <text evidence="6">The sequence shown here is derived from an EMBL/GenBank/DDBJ whole genome shotgun (WGS) entry which is preliminary data.</text>
</comment>
<evidence type="ECO:0000259" key="5">
    <source>
        <dbReference type="PROSITE" id="PS50931"/>
    </source>
</evidence>
<dbReference type="EMBL" id="JFKB01000006">
    <property type="protein sequence ID" value="OSQ48132.1"/>
    <property type="molecule type" value="Genomic_DNA"/>
</dbReference>
<protein>
    <submittedName>
        <fullName evidence="6">LysR family transcriptional regulator</fullName>
    </submittedName>
</protein>
<dbReference type="GO" id="GO:0003700">
    <property type="term" value="F:DNA-binding transcription factor activity"/>
    <property type="evidence" value="ECO:0007669"/>
    <property type="project" value="InterPro"/>
</dbReference>
<dbReference type="SUPFAM" id="SSF46785">
    <property type="entry name" value="Winged helix' DNA-binding domain"/>
    <property type="match status" value="1"/>
</dbReference>